<dbReference type="PANTHER" id="PTHR35632">
    <property type="entry name" value="MAJOR POLLEN ALLERGEN OLE E 6-LIKE"/>
    <property type="match status" value="1"/>
</dbReference>
<dbReference type="InterPro" id="IPR015333">
    <property type="entry name" value="Pollen_allergen_ole-e-6"/>
</dbReference>
<evidence type="ECO:0000313" key="2">
    <source>
        <dbReference type="Proteomes" id="UP000467840"/>
    </source>
</evidence>
<evidence type="ECO:0000313" key="1">
    <source>
        <dbReference type="EMBL" id="KAF2285413.1"/>
    </source>
</evidence>
<dbReference type="Pfam" id="PF09253">
    <property type="entry name" value="Ole_e_6"/>
    <property type="match status" value="1"/>
</dbReference>
<dbReference type="PANTHER" id="PTHR35632:SF7">
    <property type="entry name" value="MAJOR POLLEN ALLERGEN OLE E 6-LIKE"/>
    <property type="match status" value="1"/>
</dbReference>
<dbReference type="SUPFAM" id="SSF111388">
    <property type="entry name" value="Pollen allergen ole e 6"/>
    <property type="match status" value="1"/>
</dbReference>
<dbReference type="EMBL" id="JAAGAX010000017">
    <property type="protein sequence ID" value="KAF2285413.1"/>
    <property type="molecule type" value="Genomic_DNA"/>
</dbReference>
<organism evidence="1 2">
    <name type="scientific">Hevea brasiliensis</name>
    <name type="common">Para rubber tree</name>
    <name type="synonym">Siphonia brasiliensis</name>
    <dbReference type="NCBI Taxonomy" id="3981"/>
    <lineage>
        <taxon>Eukaryota</taxon>
        <taxon>Viridiplantae</taxon>
        <taxon>Streptophyta</taxon>
        <taxon>Embryophyta</taxon>
        <taxon>Tracheophyta</taxon>
        <taxon>Spermatophyta</taxon>
        <taxon>Magnoliopsida</taxon>
        <taxon>eudicotyledons</taxon>
        <taxon>Gunneridae</taxon>
        <taxon>Pentapetalae</taxon>
        <taxon>rosids</taxon>
        <taxon>fabids</taxon>
        <taxon>Malpighiales</taxon>
        <taxon>Euphorbiaceae</taxon>
        <taxon>Crotonoideae</taxon>
        <taxon>Micrandreae</taxon>
        <taxon>Hevea</taxon>
    </lineage>
</organism>
<gene>
    <name evidence="1" type="ORF">GH714_003638</name>
</gene>
<accession>A0A6A6KBD7</accession>
<reference evidence="1 2" key="1">
    <citation type="journal article" date="2020" name="Mol. Plant">
        <title>The Chromosome-Based Rubber Tree Genome Provides New Insights into Spurge Genome Evolution and Rubber Biosynthesis.</title>
        <authorList>
            <person name="Liu J."/>
            <person name="Shi C."/>
            <person name="Shi C.C."/>
            <person name="Li W."/>
            <person name="Zhang Q.J."/>
            <person name="Zhang Y."/>
            <person name="Li K."/>
            <person name="Lu H.F."/>
            <person name="Shi C."/>
            <person name="Zhu S.T."/>
            <person name="Xiao Z.Y."/>
            <person name="Nan H."/>
            <person name="Yue Y."/>
            <person name="Zhu X.G."/>
            <person name="Wu Y."/>
            <person name="Hong X.N."/>
            <person name="Fan G.Y."/>
            <person name="Tong Y."/>
            <person name="Zhang D."/>
            <person name="Mao C.L."/>
            <person name="Liu Y.L."/>
            <person name="Hao S.J."/>
            <person name="Liu W.Q."/>
            <person name="Lv M.Q."/>
            <person name="Zhang H.B."/>
            <person name="Liu Y."/>
            <person name="Hu-Tang G.R."/>
            <person name="Wang J.P."/>
            <person name="Wang J.H."/>
            <person name="Sun Y.H."/>
            <person name="Ni S.B."/>
            <person name="Chen W.B."/>
            <person name="Zhang X.C."/>
            <person name="Jiao Y.N."/>
            <person name="Eichler E.E."/>
            <person name="Li G.H."/>
            <person name="Liu X."/>
            <person name="Gao L.Z."/>
        </authorList>
    </citation>
    <scope>NUCLEOTIDE SEQUENCE [LARGE SCALE GENOMIC DNA]</scope>
    <source>
        <strain evidence="2">cv. GT1</strain>
        <tissue evidence="1">Leaf</tissue>
    </source>
</reference>
<protein>
    <submittedName>
        <fullName evidence="1">Uncharacterized protein</fullName>
    </submittedName>
</protein>
<dbReference type="InterPro" id="IPR036466">
    <property type="entry name" value="Pollen_allergen_ole-e-6_sf"/>
</dbReference>
<dbReference type="Proteomes" id="UP000467840">
    <property type="component" value="Chromosome 3"/>
</dbReference>
<dbReference type="Gene3D" id="1.10.287.720">
    <property type="entry name" value="Pollen allergen ole e 6"/>
    <property type="match status" value="1"/>
</dbReference>
<keyword evidence="2" id="KW-1185">Reference proteome</keyword>
<dbReference type="AlphaFoldDB" id="A0A6A6KBD7"/>
<comment type="caution">
    <text evidence="1">The sequence shown here is derived from an EMBL/GenBank/DDBJ whole genome shotgun (WGS) entry which is preliminary data.</text>
</comment>
<proteinExistence type="predicted"/>
<sequence>MIERPVARLAASSDELVGIKDHDLVFVGLVYENAVNSRLKKMAAQEQGPLIEEQAEEFWTGWKGIFVIVIFFKVPQADADKFGSCFNTCEQECMAGGQGQTFCEMKCDTDCFDKEVAAKLNAKVP</sequence>
<name>A0A6A6KBD7_HEVBR</name>